<organism evidence="7 8">
    <name type="scientific">Solimonas marina</name>
    <dbReference type="NCBI Taxonomy" id="2714601"/>
    <lineage>
        <taxon>Bacteria</taxon>
        <taxon>Pseudomonadati</taxon>
        <taxon>Pseudomonadota</taxon>
        <taxon>Gammaproteobacteria</taxon>
        <taxon>Nevskiales</taxon>
        <taxon>Nevskiaceae</taxon>
        <taxon>Solimonas</taxon>
    </lineage>
</organism>
<feature type="binding site" evidence="5">
    <location>
        <begin position="85"/>
        <end position="86"/>
    </location>
    <ligand>
        <name>Mo-molybdopterin</name>
        <dbReference type="ChEBI" id="CHEBI:71302"/>
    </ligand>
</feature>
<protein>
    <recommendedName>
        <fullName evidence="5">Protein-methionine-sulfoxide reductase catalytic subunit MsrP</fullName>
        <ecNumber evidence="5">1.8.5.-</ecNumber>
    </recommendedName>
</protein>
<dbReference type="HAMAP" id="MF_01206">
    <property type="entry name" value="MsrP"/>
    <property type="match status" value="1"/>
</dbReference>
<feature type="domain" description="Oxidoreductase molybdopterin-binding" evidence="6">
    <location>
        <begin position="102"/>
        <end position="256"/>
    </location>
</feature>
<comment type="catalytic activity">
    <reaction evidence="5">
        <text>L-methionyl-[protein] + a quinone + H2O = L-methionyl-(S)-S-oxide-[protein] + a quinol</text>
        <dbReference type="Rhea" id="RHEA:51292"/>
        <dbReference type="Rhea" id="RHEA-COMP:12313"/>
        <dbReference type="Rhea" id="RHEA-COMP:12315"/>
        <dbReference type="ChEBI" id="CHEBI:15377"/>
        <dbReference type="ChEBI" id="CHEBI:16044"/>
        <dbReference type="ChEBI" id="CHEBI:24646"/>
        <dbReference type="ChEBI" id="CHEBI:44120"/>
        <dbReference type="ChEBI" id="CHEBI:132124"/>
    </reaction>
</comment>
<comment type="function">
    <text evidence="5">Part of the MsrPQ system that repairs oxidized periplasmic proteins containing methionine sulfoxide residues (Met-O), using respiratory chain electrons. Thus protects these proteins from oxidative-stress damage caused by reactive species of oxygen and chlorine generated by the host defense mechanisms. MsrPQ is essential for the maintenance of envelope integrity under bleach stress, rescuing a wide series of structurally unrelated periplasmic proteins from methionine oxidation. The catalytic subunit MsrP is non-stereospecific, being able to reduce both (R-) and (S-) diastereoisomers of methionine sulfoxide.</text>
</comment>
<comment type="similarity">
    <text evidence="5">Belongs to the MsrP family.</text>
</comment>
<evidence type="ECO:0000259" key="6">
    <source>
        <dbReference type="Pfam" id="PF00174"/>
    </source>
</evidence>
<comment type="catalytic activity">
    <reaction evidence="5">
        <text>L-methionyl-[protein] + a quinone + H2O = L-methionyl-(R)-S-oxide-[protein] + a quinol</text>
        <dbReference type="Rhea" id="RHEA:51296"/>
        <dbReference type="Rhea" id="RHEA-COMP:12313"/>
        <dbReference type="Rhea" id="RHEA-COMP:12314"/>
        <dbReference type="ChEBI" id="CHEBI:15377"/>
        <dbReference type="ChEBI" id="CHEBI:16044"/>
        <dbReference type="ChEBI" id="CHEBI:24646"/>
        <dbReference type="ChEBI" id="CHEBI:45764"/>
        <dbReference type="ChEBI" id="CHEBI:132124"/>
    </reaction>
</comment>
<dbReference type="Proteomes" id="UP000653472">
    <property type="component" value="Unassembled WGS sequence"/>
</dbReference>
<comment type="cofactor">
    <cofactor evidence="5">
        <name>Mo-molybdopterin</name>
        <dbReference type="ChEBI" id="CHEBI:71302"/>
    </cofactor>
    <text evidence="5">Binds 1 Mo-molybdopterin (Mo-MPT) cofactor per subunit.</text>
</comment>
<keyword evidence="2 5" id="KW-0479">Metal-binding</keyword>
<accession>A0A970B7K2</accession>
<comment type="caution">
    <text evidence="5">Lacks conserved residue(s) required for the propagation of feature annotation.</text>
</comment>
<dbReference type="Pfam" id="PF00174">
    <property type="entry name" value="Oxidored_molyb"/>
    <property type="match status" value="1"/>
</dbReference>
<dbReference type="InterPro" id="IPR036374">
    <property type="entry name" value="OxRdtase_Mopterin-bd_sf"/>
</dbReference>
<dbReference type="PANTHER" id="PTHR43032">
    <property type="entry name" value="PROTEIN-METHIONINE-SULFOXIDE REDUCTASE"/>
    <property type="match status" value="1"/>
</dbReference>
<dbReference type="NCBIfam" id="NF003767">
    <property type="entry name" value="PRK05363.1"/>
    <property type="match status" value="1"/>
</dbReference>
<name>A0A970B7K2_9GAMM</name>
<dbReference type="Gene3D" id="3.90.420.10">
    <property type="entry name" value="Oxidoreductase, molybdopterin-binding domain"/>
    <property type="match status" value="1"/>
</dbReference>
<comment type="PTM">
    <text evidence="5">Predicted to be exported by the Tat system. The position of the signal peptide cleavage has not been experimentally proven.</text>
</comment>
<feature type="binding site" evidence="5">
    <location>
        <position position="139"/>
    </location>
    <ligand>
        <name>Mo-molybdopterin</name>
        <dbReference type="ChEBI" id="CHEBI:71302"/>
    </ligand>
    <ligandPart>
        <name>Mo</name>
        <dbReference type="ChEBI" id="CHEBI:28685"/>
    </ligandPart>
</feature>
<comment type="caution">
    <text evidence="7">The sequence shown here is derived from an EMBL/GenBank/DDBJ whole genome shotgun (WGS) entry which is preliminary data.</text>
</comment>
<reference evidence="7" key="1">
    <citation type="submission" date="2020-03" db="EMBL/GenBank/DDBJ databases">
        <title>Solimonas marina sp. nov., isolated from deep seawater of the Pacific Ocean.</title>
        <authorList>
            <person name="Liu X."/>
            <person name="Lai Q."/>
            <person name="Sun F."/>
            <person name="Gai Y."/>
            <person name="Li G."/>
            <person name="Shao Z."/>
        </authorList>
    </citation>
    <scope>NUCLEOTIDE SEQUENCE</scope>
    <source>
        <strain evidence="7">C16B3</strain>
    </source>
</reference>
<dbReference type="GO" id="GO:0030091">
    <property type="term" value="P:protein repair"/>
    <property type="evidence" value="ECO:0007669"/>
    <property type="project" value="UniProtKB-UniRule"/>
</dbReference>
<dbReference type="EMBL" id="JAAVXB010000001">
    <property type="protein sequence ID" value="NKF21294.1"/>
    <property type="molecule type" value="Genomic_DNA"/>
</dbReference>
<evidence type="ECO:0000256" key="1">
    <source>
        <dbReference type="ARBA" id="ARBA00022505"/>
    </source>
</evidence>
<dbReference type="InterPro" id="IPR000572">
    <property type="entry name" value="OxRdtase_Mopterin-bd_dom"/>
</dbReference>
<evidence type="ECO:0000313" key="8">
    <source>
        <dbReference type="Proteomes" id="UP000653472"/>
    </source>
</evidence>
<dbReference type="RefSeq" id="WP_168146522.1">
    <property type="nucleotide sequence ID" value="NZ_JAAVXB010000001.1"/>
</dbReference>
<keyword evidence="3 5" id="KW-0732">Signal</keyword>
<keyword evidence="1 5" id="KW-0500">Molybdenum</keyword>
<dbReference type="PROSITE" id="PS51318">
    <property type="entry name" value="TAT"/>
    <property type="match status" value="1"/>
</dbReference>
<evidence type="ECO:0000256" key="5">
    <source>
        <dbReference type="HAMAP-Rule" id="MF_01206"/>
    </source>
</evidence>
<feature type="binding site" evidence="5">
    <location>
        <begin position="238"/>
        <end position="240"/>
    </location>
    <ligand>
        <name>Mo-molybdopterin</name>
        <dbReference type="ChEBI" id="CHEBI:71302"/>
    </ligand>
</feature>
<feature type="binding site" evidence="5">
    <location>
        <position position="174"/>
    </location>
    <ligand>
        <name>Mo-molybdopterin</name>
        <dbReference type="ChEBI" id="CHEBI:71302"/>
    </ligand>
</feature>
<dbReference type="GO" id="GO:0016672">
    <property type="term" value="F:oxidoreductase activity, acting on a sulfur group of donors, quinone or similar compound as acceptor"/>
    <property type="evidence" value="ECO:0007669"/>
    <property type="project" value="UniProtKB-UniRule"/>
</dbReference>
<evidence type="ECO:0000256" key="4">
    <source>
        <dbReference type="ARBA" id="ARBA00023002"/>
    </source>
</evidence>
<dbReference type="GO" id="GO:0043546">
    <property type="term" value="F:molybdopterin cofactor binding"/>
    <property type="evidence" value="ECO:0007669"/>
    <property type="project" value="UniProtKB-UniRule"/>
</dbReference>
<gene>
    <name evidence="5 7" type="primary">msrP</name>
    <name evidence="7" type="ORF">G7Y82_03115</name>
</gene>
<evidence type="ECO:0000256" key="2">
    <source>
        <dbReference type="ARBA" id="ARBA00022723"/>
    </source>
</evidence>
<dbReference type="InterPro" id="IPR006311">
    <property type="entry name" value="TAT_signal"/>
</dbReference>
<sequence length="317" mass="36031">MLIRILPPHALRESEITPQPLYLNRRQVLAGMGADVAALSLPLSACAKADAPTDLAPLKIAAEHEQAGGETVTPFSTVSTYNNYYEFGTSKSDPAENAHTLQTRPWTVEVDGECEAPARVDIDSILARRLEQRVYRHRCVEAWSIVVPWDGFALGDFLKQFKPTSKAKYVAFQTLYDPKQMPETRHGILDWPYVEGLRIDEAMHPLAFLSVGMYGKVLPNQDGAPLRLTIPWKYGFKSIKSIVRIRFTEQRPPTTWNKMASNEYGFYANVNPHVDHPRWSQARERRLGELFKRDTLMFNGYPEVASLYSGLNLRMNY</sequence>
<dbReference type="InterPro" id="IPR022867">
    <property type="entry name" value="MsrP"/>
</dbReference>
<dbReference type="SUPFAM" id="SSF56524">
    <property type="entry name" value="Oxidoreductase molybdopterin-binding domain"/>
    <property type="match status" value="1"/>
</dbReference>
<evidence type="ECO:0000256" key="3">
    <source>
        <dbReference type="ARBA" id="ARBA00022729"/>
    </source>
</evidence>
<dbReference type="AlphaFoldDB" id="A0A970B7K2"/>
<proteinExistence type="inferred from homology"/>
<keyword evidence="8" id="KW-1185">Reference proteome</keyword>
<feature type="binding site" evidence="5">
    <location>
        <position position="82"/>
    </location>
    <ligand>
        <name>Mo-molybdopterin</name>
        <dbReference type="ChEBI" id="CHEBI:71302"/>
    </ligand>
</feature>
<evidence type="ECO:0000313" key="7">
    <source>
        <dbReference type="EMBL" id="NKF21294.1"/>
    </source>
</evidence>
<dbReference type="GO" id="GO:0046872">
    <property type="term" value="F:metal ion binding"/>
    <property type="evidence" value="ECO:0007669"/>
    <property type="project" value="UniProtKB-KW"/>
</dbReference>
<keyword evidence="4 5" id="KW-0560">Oxidoreductase</keyword>
<dbReference type="PANTHER" id="PTHR43032:SF3">
    <property type="entry name" value="PROTEIN-METHIONINE-SULFOXIDE REDUCTASE CATALYTIC SUBUNIT MSRP"/>
    <property type="match status" value="1"/>
</dbReference>
<comment type="subunit">
    <text evidence="5">Heterodimer of a catalytic subunit (MsrP) and a heme-binding subunit (MsrQ).</text>
</comment>
<feature type="binding site" evidence="5">
    <location>
        <position position="227"/>
    </location>
    <ligand>
        <name>Mo-molybdopterin</name>
        <dbReference type="ChEBI" id="CHEBI:71302"/>
    </ligand>
</feature>
<dbReference type="EC" id="1.8.5.-" evidence="5"/>